<organism evidence="1 2">
    <name type="scientific">Adhaeretor mobilis</name>
    <dbReference type="NCBI Taxonomy" id="1930276"/>
    <lineage>
        <taxon>Bacteria</taxon>
        <taxon>Pseudomonadati</taxon>
        <taxon>Planctomycetota</taxon>
        <taxon>Planctomycetia</taxon>
        <taxon>Pirellulales</taxon>
        <taxon>Lacipirellulaceae</taxon>
        <taxon>Adhaeretor</taxon>
    </lineage>
</organism>
<evidence type="ECO:0000313" key="2">
    <source>
        <dbReference type="Proteomes" id="UP000319852"/>
    </source>
</evidence>
<reference evidence="1 2" key="1">
    <citation type="submission" date="2019-02" db="EMBL/GenBank/DDBJ databases">
        <title>Deep-cultivation of Planctomycetes and their phenomic and genomic characterization uncovers novel biology.</title>
        <authorList>
            <person name="Wiegand S."/>
            <person name="Jogler M."/>
            <person name="Boedeker C."/>
            <person name="Pinto D."/>
            <person name="Vollmers J."/>
            <person name="Rivas-Marin E."/>
            <person name="Kohn T."/>
            <person name="Peeters S.H."/>
            <person name="Heuer A."/>
            <person name="Rast P."/>
            <person name="Oberbeckmann S."/>
            <person name="Bunk B."/>
            <person name="Jeske O."/>
            <person name="Meyerdierks A."/>
            <person name="Storesund J.E."/>
            <person name="Kallscheuer N."/>
            <person name="Luecker S."/>
            <person name="Lage O.M."/>
            <person name="Pohl T."/>
            <person name="Merkel B.J."/>
            <person name="Hornburger P."/>
            <person name="Mueller R.-W."/>
            <person name="Bruemmer F."/>
            <person name="Labrenz M."/>
            <person name="Spormann A.M."/>
            <person name="Op den Camp H."/>
            <person name="Overmann J."/>
            <person name="Amann R."/>
            <person name="Jetten M.S.M."/>
            <person name="Mascher T."/>
            <person name="Medema M.H."/>
            <person name="Devos D.P."/>
            <person name="Kaster A.-K."/>
            <person name="Ovreas L."/>
            <person name="Rohde M."/>
            <person name="Galperin M.Y."/>
            <person name="Jogler C."/>
        </authorList>
    </citation>
    <scope>NUCLEOTIDE SEQUENCE [LARGE SCALE GENOMIC DNA]</scope>
    <source>
        <strain evidence="1 2">HG15A2</strain>
    </source>
</reference>
<keyword evidence="2" id="KW-1185">Reference proteome</keyword>
<proteinExistence type="predicted"/>
<protein>
    <submittedName>
        <fullName evidence="1">Uncharacterized protein</fullName>
    </submittedName>
</protein>
<dbReference type="AlphaFoldDB" id="A0A517MZ23"/>
<dbReference type="KEGG" id="amob:HG15A2_34550"/>
<name>A0A517MZ23_9BACT</name>
<dbReference type="EMBL" id="CP036263">
    <property type="protein sequence ID" value="QDT00120.1"/>
    <property type="molecule type" value="Genomic_DNA"/>
</dbReference>
<dbReference type="RefSeq" id="WP_145061392.1">
    <property type="nucleotide sequence ID" value="NZ_CP036263.1"/>
</dbReference>
<dbReference type="OrthoDB" id="277538at2"/>
<dbReference type="Proteomes" id="UP000319852">
    <property type="component" value="Chromosome"/>
</dbReference>
<sequence length="179" mass="20638">MSNPAQVRNSQSIEDLRAGITRFGMRAQSALDLLEGELQRAAEWIDHEQPAYWKTQRRNAEEEVNLAKLDLERCLMFPAVSGERPACYEERERLHAAKRRREYCHEKAESVRHWKQTLNHELFEYQGRVGQLREQLTVGVPHAVAQLKIILNRLANYTVEQSLPAGTQESTQTTTDEAP</sequence>
<gene>
    <name evidence="1" type="ORF">HG15A2_34550</name>
</gene>
<accession>A0A517MZ23</accession>
<evidence type="ECO:0000313" key="1">
    <source>
        <dbReference type="EMBL" id="QDT00120.1"/>
    </source>
</evidence>